<dbReference type="PROSITE" id="PS00211">
    <property type="entry name" value="ABC_TRANSPORTER_1"/>
    <property type="match status" value="1"/>
</dbReference>
<evidence type="ECO:0000256" key="2">
    <source>
        <dbReference type="ARBA" id="ARBA00022840"/>
    </source>
</evidence>
<comment type="caution">
    <text evidence="4">The sequence shown here is derived from an EMBL/GenBank/DDBJ whole genome shotgun (WGS) entry which is preliminary data.</text>
</comment>
<reference evidence="5" key="1">
    <citation type="journal article" date="2019" name="Int. J. Syst. Evol. Microbiol.">
        <title>The Global Catalogue of Microorganisms (GCM) 10K type strain sequencing project: providing services to taxonomists for standard genome sequencing and annotation.</title>
        <authorList>
            <consortium name="The Broad Institute Genomics Platform"/>
            <consortium name="The Broad Institute Genome Sequencing Center for Infectious Disease"/>
            <person name="Wu L."/>
            <person name="Ma J."/>
        </authorList>
    </citation>
    <scope>NUCLEOTIDE SEQUENCE [LARGE SCALE GENOMIC DNA]</scope>
    <source>
        <strain evidence="5">JCM 17329</strain>
    </source>
</reference>
<organism evidence="4 5">
    <name type="scientific">Oceanisphaera sediminis</name>
    <dbReference type="NCBI Taxonomy" id="981381"/>
    <lineage>
        <taxon>Bacteria</taxon>
        <taxon>Pseudomonadati</taxon>
        <taxon>Pseudomonadota</taxon>
        <taxon>Gammaproteobacteria</taxon>
        <taxon>Aeromonadales</taxon>
        <taxon>Aeromonadaceae</taxon>
        <taxon>Oceanisphaera</taxon>
    </lineage>
</organism>
<dbReference type="GO" id="GO:0005524">
    <property type="term" value="F:ATP binding"/>
    <property type="evidence" value="ECO:0007669"/>
    <property type="project" value="UniProtKB-KW"/>
</dbReference>
<keyword evidence="1" id="KW-0547">Nucleotide-binding</keyword>
<evidence type="ECO:0000259" key="3">
    <source>
        <dbReference type="PROSITE" id="PS50893"/>
    </source>
</evidence>
<dbReference type="InterPro" id="IPR003593">
    <property type="entry name" value="AAA+_ATPase"/>
</dbReference>
<dbReference type="Gene3D" id="3.40.50.300">
    <property type="entry name" value="P-loop containing nucleotide triphosphate hydrolases"/>
    <property type="match status" value="1"/>
</dbReference>
<dbReference type="InterPro" id="IPR015854">
    <property type="entry name" value="ABC_transpr_LolD-like"/>
</dbReference>
<dbReference type="Pfam" id="PF00005">
    <property type="entry name" value="ABC_tran"/>
    <property type="match status" value="1"/>
</dbReference>
<name>A0ABP7E1T0_9GAMM</name>
<dbReference type="SUPFAM" id="SSF52540">
    <property type="entry name" value="P-loop containing nucleoside triphosphate hydrolases"/>
    <property type="match status" value="1"/>
</dbReference>
<dbReference type="InterPro" id="IPR017871">
    <property type="entry name" value="ABC_transporter-like_CS"/>
</dbReference>
<dbReference type="PROSITE" id="PS50893">
    <property type="entry name" value="ABC_TRANSPORTER_2"/>
    <property type="match status" value="1"/>
</dbReference>
<evidence type="ECO:0000256" key="1">
    <source>
        <dbReference type="ARBA" id="ARBA00022741"/>
    </source>
</evidence>
<dbReference type="InterPro" id="IPR027417">
    <property type="entry name" value="P-loop_NTPase"/>
</dbReference>
<dbReference type="PANTHER" id="PTHR24220:SF659">
    <property type="entry name" value="TRANSPORTER, PUTATIVE-RELATED"/>
    <property type="match status" value="1"/>
</dbReference>
<feature type="domain" description="ABC transporter" evidence="3">
    <location>
        <begin position="8"/>
        <end position="224"/>
    </location>
</feature>
<sequence>MSADSCLFRFRQESLGYAGSPVLHELSLELRRGEKVALLGESGTGKSTLLRRLRELRPAEVAWCPQQPGLVPMLSAFHNIYMGRLNRHPFWYNLANLVRPLAKPKADITALAAELGLQHQLWAAAERLSGGQQSRVSLGRALYQQKPIFIGDEPVSALDERQADELLRLICRRHDTVVLALHNVEQALTHCTRVVGLREGRVVLDAASQTLTAGQLHTLYQQHTQYQWR</sequence>
<dbReference type="RefSeq" id="WP_344964647.1">
    <property type="nucleotide sequence ID" value="NZ_BAABDS010000030.1"/>
</dbReference>
<dbReference type="EMBL" id="BAABDS010000030">
    <property type="protein sequence ID" value="GAA3712254.1"/>
    <property type="molecule type" value="Genomic_DNA"/>
</dbReference>
<keyword evidence="2 4" id="KW-0067">ATP-binding</keyword>
<dbReference type="SMART" id="SM00382">
    <property type="entry name" value="AAA"/>
    <property type="match status" value="1"/>
</dbReference>
<proteinExistence type="predicted"/>
<dbReference type="Proteomes" id="UP001501479">
    <property type="component" value="Unassembled WGS sequence"/>
</dbReference>
<gene>
    <name evidence="4" type="ORF">GCM10022421_19550</name>
</gene>
<accession>A0ABP7E1T0</accession>
<evidence type="ECO:0000313" key="5">
    <source>
        <dbReference type="Proteomes" id="UP001501479"/>
    </source>
</evidence>
<protein>
    <submittedName>
        <fullName evidence="4">ATP-binding cassette domain-containing protein</fullName>
    </submittedName>
</protein>
<dbReference type="InterPro" id="IPR003439">
    <property type="entry name" value="ABC_transporter-like_ATP-bd"/>
</dbReference>
<keyword evidence="5" id="KW-1185">Reference proteome</keyword>
<evidence type="ECO:0000313" key="4">
    <source>
        <dbReference type="EMBL" id="GAA3712254.1"/>
    </source>
</evidence>
<dbReference type="PANTHER" id="PTHR24220">
    <property type="entry name" value="IMPORT ATP-BINDING PROTEIN"/>
    <property type="match status" value="1"/>
</dbReference>